<keyword evidence="1" id="KW-0812">Transmembrane</keyword>
<dbReference type="Proteomes" id="UP000287296">
    <property type="component" value="Unassembled WGS sequence"/>
</dbReference>
<evidence type="ECO:0000313" key="2">
    <source>
        <dbReference type="EMBL" id="RST59305.1"/>
    </source>
</evidence>
<protein>
    <submittedName>
        <fullName evidence="2">Uncharacterized protein</fullName>
    </submittedName>
</protein>
<comment type="caution">
    <text evidence="2">The sequence shown here is derived from an EMBL/GenBank/DDBJ whole genome shotgun (WGS) entry which is preliminary data.</text>
</comment>
<dbReference type="RefSeq" id="WP_120116216.1">
    <property type="nucleotide sequence ID" value="NZ_QYTW02000012.1"/>
</dbReference>
<dbReference type="EMBL" id="QYTW02000012">
    <property type="protein sequence ID" value="RST59305.1"/>
    <property type="molecule type" value="Genomic_DNA"/>
</dbReference>
<feature type="transmembrane region" description="Helical" evidence="1">
    <location>
        <begin position="47"/>
        <end position="67"/>
    </location>
</feature>
<name>A0A429X792_SIMTE</name>
<accession>A0A429X792</accession>
<evidence type="ECO:0000313" key="3">
    <source>
        <dbReference type="Proteomes" id="UP000287296"/>
    </source>
</evidence>
<dbReference type="AlphaFoldDB" id="A0A429X792"/>
<gene>
    <name evidence="2" type="ORF">D5F11_013200</name>
</gene>
<keyword evidence="1" id="KW-0472">Membrane</keyword>
<proteinExistence type="predicted"/>
<organism evidence="2 3">
    <name type="scientific">Siminovitchia terrae</name>
    <name type="common">Bacillus terrae</name>
    <dbReference type="NCBI Taxonomy" id="1914933"/>
    <lineage>
        <taxon>Bacteria</taxon>
        <taxon>Bacillati</taxon>
        <taxon>Bacillota</taxon>
        <taxon>Bacilli</taxon>
        <taxon>Bacillales</taxon>
        <taxon>Bacillaceae</taxon>
        <taxon>Siminovitchia</taxon>
    </lineage>
</organism>
<reference evidence="2 3" key="1">
    <citation type="submission" date="2018-12" db="EMBL/GenBank/DDBJ databases">
        <authorList>
            <person name="Sun L."/>
            <person name="Chen Z."/>
        </authorList>
    </citation>
    <scope>NUCLEOTIDE SEQUENCE [LARGE SCALE GENOMIC DNA]</scope>
    <source>
        <strain evidence="2 3">LMG 29736</strain>
    </source>
</reference>
<evidence type="ECO:0000256" key="1">
    <source>
        <dbReference type="SAM" id="Phobius"/>
    </source>
</evidence>
<keyword evidence="1" id="KW-1133">Transmembrane helix</keyword>
<sequence>MKYFILAGLFFISASILYSARYITSGMISLIENSVGGQLSSPQTLPLLIWSIILVVLGVLSIFIGFFRKD</sequence>
<dbReference type="OrthoDB" id="9938211at2"/>